<accession>Q5FC42</accession>
<dbReference type="PhylomeDB" id="Q5FC42"/>
<dbReference type="GeneID" id="189225"/>
<dbReference type="GO" id="GO:0016020">
    <property type="term" value="C:membrane"/>
    <property type="evidence" value="ECO:0007669"/>
    <property type="project" value="UniProtKB-SubCell"/>
</dbReference>
<proteinExistence type="inferred from homology"/>
<dbReference type="OrthoDB" id="5877454at2759"/>
<feature type="transmembrane region" description="Helical" evidence="6">
    <location>
        <begin position="252"/>
        <end position="274"/>
    </location>
</feature>
<gene>
    <name evidence="7 9" type="primary">sre-35</name>
    <name evidence="7" type="ORF">CELE_W05H5.5</name>
    <name evidence="9" type="ORF">W05H5.5</name>
</gene>
<feature type="transmembrane region" description="Helical" evidence="6">
    <location>
        <begin position="166"/>
        <end position="189"/>
    </location>
</feature>
<keyword evidence="7" id="KW-0675">Receptor</keyword>
<dbReference type="AlphaFoldDB" id="Q5FC42"/>
<keyword evidence="5 6" id="KW-0472">Membrane</keyword>
<evidence type="ECO:0000256" key="5">
    <source>
        <dbReference type="ARBA" id="ARBA00023136"/>
    </source>
</evidence>
<comment type="similarity">
    <text evidence="2">Belongs to the nematode receptor-like protein sre family.</text>
</comment>
<evidence type="ECO:0000256" key="6">
    <source>
        <dbReference type="SAM" id="Phobius"/>
    </source>
</evidence>
<dbReference type="HOGENOM" id="CLU_063305_1_0_1"/>
<evidence type="ECO:0000313" key="8">
    <source>
        <dbReference type="Proteomes" id="UP000001940"/>
    </source>
</evidence>
<keyword evidence="3 6" id="KW-0812">Transmembrane</keyword>
<dbReference type="GO" id="GO:0007606">
    <property type="term" value="P:sensory perception of chemical stimulus"/>
    <property type="evidence" value="ECO:0007669"/>
    <property type="project" value="InterPro"/>
</dbReference>
<dbReference type="InParanoid" id="Q5FC42"/>
<dbReference type="KEGG" id="cel:CELE_W05H5.5"/>
<dbReference type="RefSeq" id="NP_496648.2">
    <property type="nucleotide sequence ID" value="NM_064247.2"/>
</dbReference>
<dbReference type="EMBL" id="BX284602">
    <property type="protein sequence ID" value="CAI46624.1"/>
    <property type="molecule type" value="Genomic_DNA"/>
</dbReference>
<organism evidence="7 8">
    <name type="scientific">Caenorhabditis elegans</name>
    <dbReference type="NCBI Taxonomy" id="6239"/>
    <lineage>
        <taxon>Eukaryota</taxon>
        <taxon>Metazoa</taxon>
        <taxon>Ecdysozoa</taxon>
        <taxon>Nematoda</taxon>
        <taxon>Chromadorea</taxon>
        <taxon>Rhabditida</taxon>
        <taxon>Rhabditina</taxon>
        <taxon>Rhabditomorpha</taxon>
        <taxon>Rhabditoidea</taxon>
        <taxon>Rhabditidae</taxon>
        <taxon>Peloderinae</taxon>
        <taxon>Caenorhabditis</taxon>
    </lineage>
</organism>
<dbReference type="FunCoup" id="Q5FC42">
    <property type="interactions" value="9"/>
</dbReference>
<evidence type="ECO:0000256" key="3">
    <source>
        <dbReference type="ARBA" id="ARBA00022692"/>
    </source>
</evidence>
<evidence type="ECO:0000313" key="7">
    <source>
        <dbReference type="EMBL" id="CAI46624.1"/>
    </source>
</evidence>
<dbReference type="PANTHER" id="PTHR23128:SF60">
    <property type="entry name" value="SERPENTINE RECEPTOR, CLASS E (EPSILON)-RELATED"/>
    <property type="match status" value="1"/>
</dbReference>
<feature type="transmembrane region" description="Helical" evidence="6">
    <location>
        <begin position="63"/>
        <end position="88"/>
    </location>
</feature>
<dbReference type="eggNOG" id="ENOG502TFCH">
    <property type="taxonomic scope" value="Eukaryota"/>
</dbReference>
<evidence type="ECO:0000256" key="1">
    <source>
        <dbReference type="ARBA" id="ARBA00004141"/>
    </source>
</evidence>
<name>Q5FC42_CAEEL</name>
<comment type="subcellular location">
    <subcellularLocation>
        <location evidence="1">Membrane</location>
        <topology evidence="1">Multi-pass membrane protein</topology>
    </subcellularLocation>
</comment>
<evidence type="ECO:0000313" key="9">
    <source>
        <dbReference type="WormBase" id="W05H5.5"/>
    </source>
</evidence>
<protein>
    <submittedName>
        <fullName evidence="7">Serpentine Receptor, class E (Epsilon)</fullName>
    </submittedName>
</protein>
<dbReference type="UCSC" id="W05H5.5">
    <property type="organism name" value="c. elegans"/>
</dbReference>
<keyword evidence="8" id="KW-1185">Reference proteome</keyword>
<sequence length="358" mass="41731">MIIRYIANSTSSSLYWLPIYFYDEPFNQQVIISIVEIALYILCSQAVNAYVHVTLKIRLFHRNLYILSIPVFFLWYVLIAGKLIIIAYRLDFLKIDIPIGEHTDIWTDDIGKMLNVNNLNGLELILLSGFLQWYYMYSFIFVVLAMVVERTIASVLIDNYESNTRLLIPAILVVTSQFLSVSVSFALLFHKIHPCDAQLPWIISCVLSLMACVFLKLLNESFQREIKNPVRKRHFTISQQFQVKENLRAIRLGYRLVITVLSCIALYGIGIAALNYEIIPPIFCHFVENLLFLNPLPIGLTAILFVPQWRKQFVKSYLSFNCLKFNQQILPMETVECQRKKLDIETDLYFKQLTRSWT</sequence>
<feature type="transmembrane region" description="Helical" evidence="6">
    <location>
        <begin position="134"/>
        <end position="157"/>
    </location>
</feature>
<dbReference type="Pfam" id="PF03125">
    <property type="entry name" value="Sre"/>
    <property type="match status" value="1"/>
</dbReference>
<feature type="transmembrane region" description="Helical" evidence="6">
    <location>
        <begin position="30"/>
        <end position="51"/>
    </location>
</feature>
<dbReference type="CTD" id="189225"/>
<feature type="transmembrane region" description="Helical" evidence="6">
    <location>
        <begin position="201"/>
        <end position="218"/>
    </location>
</feature>
<evidence type="ECO:0000256" key="4">
    <source>
        <dbReference type="ARBA" id="ARBA00022989"/>
    </source>
</evidence>
<dbReference type="PaxDb" id="6239-W05H5.5"/>
<evidence type="ECO:0000256" key="2">
    <source>
        <dbReference type="ARBA" id="ARBA00006803"/>
    </source>
</evidence>
<dbReference type="OMA" id="WIASMEI"/>
<dbReference type="AGR" id="WB:WBGene00012286"/>
<dbReference type="WormBase" id="W05H5.5">
    <property type="protein sequence ID" value="CE37998"/>
    <property type="gene ID" value="WBGene00012286"/>
    <property type="gene designation" value="sre-35"/>
</dbReference>
<dbReference type="PANTHER" id="PTHR23128">
    <property type="entry name" value="SERPENTINE RECEPTOR, CLASS E (EPSILON)-RELATED"/>
    <property type="match status" value="1"/>
</dbReference>
<reference evidence="7 8" key="1">
    <citation type="journal article" date="1998" name="Science">
        <title>Genome sequence of the nematode C. elegans: a platform for investigating biology.</title>
        <authorList>
            <consortium name="The C. elegans sequencing consortium"/>
            <person name="Sulson J.E."/>
            <person name="Waterston R."/>
        </authorList>
    </citation>
    <scope>NUCLEOTIDE SEQUENCE [LARGE SCALE GENOMIC DNA]</scope>
    <source>
        <strain evidence="7 8">Bristol N2</strain>
    </source>
</reference>
<feature type="transmembrane region" description="Helical" evidence="6">
    <location>
        <begin position="286"/>
        <end position="306"/>
    </location>
</feature>
<dbReference type="Proteomes" id="UP000001940">
    <property type="component" value="Chromosome II"/>
</dbReference>
<dbReference type="InterPro" id="IPR004151">
    <property type="entry name" value="7TM_GPCR_serpentine_rcpt_Sre"/>
</dbReference>
<keyword evidence="4 6" id="KW-1133">Transmembrane helix</keyword>